<comment type="caution">
    <text evidence="1">The sequence shown here is derived from an EMBL/GenBank/DDBJ whole genome shotgun (WGS) entry which is preliminary data.</text>
</comment>
<accession>A0A5C4RJR2</accession>
<organism evidence="1 2">
    <name type="scientific">Photorhabdus luminescens subsp. sonorensis</name>
    <dbReference type="NCBI Taxonomy" id="1173677"/>
    <lineage>
        <taxon>Bacteria</taxon>
        <taxon>Pseudomonadati</taxon>
        <taxon>Pseudomonadota</taxon>
        <taxon>Gammaproteobacteria</taxon>
        <taxon>Enterobacterales</taxon>
        <taxon>Morganellaceae</taxon>
        <taxon>Photorhabdus</taxon>
    </lineage>
</organism>
<evidence type="ECO:0000313" key="1">
    <source>
        <dbReference type="EMBL" id="TNH43797.1"/>
    </source>
</evidence>
<dbReference type="EMBL" id="SBIJ01000012">
    <property type="protein sequence ID" value="TNH43797.1"/>
    <property type="molecule type" value="Genomic_DNA"/>
</dbReference>
<dbReference type="AlphaFoldDB" id="A0A5C4RJR2"/>
<dbReference type="Proteomes" id="UP000307592">
    <property type="component" value="Unassembled WGS sequence"/>
</dbReference>
<name>A0A5C4RJR2_PHOLU</name>
<protein>
    <submittedName>
        <fullName evidence="1">Uncharacterized protein</fullName>
    </submittedName>
</protein>
<dbReference type="RefSeq" id="WP_139655502.1">
    <property type="nucleotide sequence ID" value="NZ_CAWOQH010000024.1"/>
</dbReference>
<evidence type="ECO:0000313" key="2">
    <source>
        <dbReference type="Proteomes" id="UP000307592"/>
    </source>
</evidence>
<sequence length="92" mass="10848">MKPAIIKPGRIEPIYFDFDTHYFDDIDDGLKILDKYSYAVSSGSDGSVDVWVDDDSKYRGEFSRFRTVISYIETRSSDELIIWLNEYLKKQY</sequence>
<gene>
    <name evidence="1" type="ORF">EP164_09635</name>
</gene>
<proteinExistence type="predicted"/>
<reference evidence="1 2" key="1">
    <citation type="submission" date="2019-01" db="EMBL/GenBank/DDBJ databases">
        <title>Draft genome assembly of Photorhabdus luminescens subsp. sonorensis Caborca.</title>
        <authorList>
            <person name="Duong D.A."/>
            <person name="Espinosa-Artiles P."/>
            <person name="Orozco R.A."/>
            <person name="Molnar I."/>
            <person name="Stock P."/>
        </authorList>
    </citation>
    <scope>NUCLEOTIDE SEQUENCE [LARGE SCALE GENOMIC DNA]</scope>
    <source>
        <strain evidence="1 2">Caborca</strain>
    </source>
</reference>